<evidence type="ECO:0000313" key="3">
    <source>
        <dbReference type="Proteomes" id="UP000590511"/>
    </source>
</evidence>
<evidence type="ECO:0000313" key="4">
    <source>
        <dbReference type="Proteomes" id="UP000631312"/>
    </source>
</evidence>
<organism evidence="2 3">
    <name type="scientific">Actinoplanes lobatus</name>
    <dbReference type="NCBI Taxonomy" id="113568"/>
    <lineage>
        <taxon>Bacteria</taxon>
        <taxon>Bacillati</taxon>
        <taxon>Actinomycetota</taxon>
        <taxon>Actinomycetes</taxon>
        <taxon>Micromonosporales</taxon>
        <taxon>Micromonosporaceae</taxon>
        <taxon>Actinoplanes</taxon>
    </lineage>
</organism>
<name>A0A7W7MJN2_9ACTN</name>
<dbReference type="EMBL" id="BOMP01000141">
    <property type="protein sequence ID" value="GIE44706.1"/>
    <property type="molecule type" value="Genomic_DNA"/>
</dbReference>
<evidence type="ECO:0000313" key="2">
    <source>
        <dbReference type="EMBL" id="MBB4752628.1"/>
    </source>
</evidence>
<dbReference type="EMBL" id="JACHNC010000001">
    <property type="protein sequence ID" value="MBB4752628.1"/>
    <property type="molecule type" value="Genomic_DNA"/>
</dbReference>
<accession>A0A7W7MJN2</accession>
<protein>
    <submittedName>
        <fullName evidence="2">Tetratricopeptide (TPR) repeat protein</fullName>
    </submittedName>
</protein>
<dbReference type="Proteomes" id="UP000590511">
    <property type="component" value="Unassembled WGS sequence"/>
</dbReference>
<reference evidence="2 3" key="1">
    <citation type="submission" date="2020-08" db="EMBL/GenBank/DDBJ databases">
        <title>Sequencing the genomes of 1000 actinobacteria strains.</title>
        <authorList>
            <person name="Klenk H.-P."/>
        </authorList>
    </citation>
    <scope>NUCLEOTIDE SEQUENCE [LARGE SCALE GENOMIC DNA]</scope>
    <source>
        <strain evidence="2 3">DSM 43150</strain>
    </source>
</reference>
<dbReference type="Proteomes" id="UP000631312">
    <property type="component" value="Unassembled WGS sequence"/>
</dbReference>
<proteinExistence type="predicted"/>
<reference evidence="1 4" key="2">
    <citation type="submission" date="2021-01" db="EMBL/GenBank/DDBJ databases">
        <title>Whole genome shotgun sequence of Actinoplanes lobatus NBRC 12513.</title>
        <authorList>
            <person name="Komaki H."/>
            <person name="Tamura T."/>
        </authorList>
    </citation>
    <scope>NUCLEOTIDE SEQUENCE [LARGE SCALE GENOMIC DNA]</scope>
    <source>
        <strain evidence="1 4">NBRC 12513</strain>
    </source>
</reference>
<dbReference type="AlphaFoldDB" id="A0A7W7MJN2"/>
<gene>
    <name evidence="1" type="ORF">Alo02nite_76040</name>
    <name evidence="2" type="ORF">BJ964_006789</name>
</gene>
<sequence>MSRQELADALNAYLWETHQIHHNWDETDIGRLERGVTRWPADFRREAFRSVLEVEADHQLGFYIVRSSVATSDIEPATPASTTEQINPMALGTSGEHVLHEAGDRDDWSSFAVVTSVLAQQRQAVPPAALLSLVEAHRDCLLTLYRKSAGDRINADIGAMLGEASIVASRLWSAQGNHNMALAHCAYARTLASQLGDTRLGAVARIFESNLHSGAATLIQADGDIVTGLRLLDEAAAAGSHLTAAARTRIAAEQAQAYAVLNLPKEVEAALDRARESASEITAADRTGLFSDWSAARLQVYEGTCHLLLDEPETAITYLERAAAALADDQNNINVALAARVDLASAYGLTDQLDAACTTLGSAYEQLQRIGNLRGISRAQRAREGLHRWNNEPLIRELDQRMATA</sequence>
<evidence type="ECO:0000313" key="1">
    <source>
        <dbReference type="EMBL" id="GIE44706.1"/>
    </source>
</evidence>
<keyword evidence="4" id="KW-1185">Reference proteome</keyword>
<comment type="caution">
    <text evidence="2">The sequence shown here is derived from an EMBL/GenBank/DDBJ whole genome shotgun (WGS) entry which is preliminary data.</text>
</comment>
<dbReference type="RefSeq" id="WP_229807379.1">
    <property type="nucleotide sequence ID" value="NZ_BOMP01000141.1"/>
</dbReference>